<dbReference type="AlphaFoldDB" id="A0A0P0ZGX8"/>
<dbReference type="Pfam" id="PF02597">
    <property type="entry name" value="ThiS"/>
    <property type="match status" value="1"/>
</dbReference>
<dbReference type="CDD" id="cd00565">
    <property type="entry name" value="Ubl_ThiS"/>
    <property type="match status" value="1"/>
</dbReference>
<geneLocation type="plasmid" evidence="1">
    <name>pEA29</name>
</geneLocation>
<dbReference type="InterPro" id="IPR012675">
    <property type="entry name" value="Beta-grasp_dom_sf"/>
</dbReference>
<keyword evidence="3" id="KW-1185">Reference proteome</keyword>
<dbReference type="InterPro" id="IPR016155">
    <property type="entry name" value="Mopterin_synth/thiamin_S_b"/>
</dbReference>
<dbReference type="Proteomes" id="UP000662840">
    <property type="component" value="Plasmid unnamed1"/>
</dbReference>
<dbReference type="OMA" id="LDYESEW"/>
<evidence type="ECO:0000313" key="2">
    <source>
        <dbReference type="EMBL" id="QSI93519.1"/>
    </source>
</evidence>
<sequence>MKIQLNGSSIDTHARTLAELLHERQIDAGCIASAVNGQFVPRSQYDSQPLTEGCALEVLAPMQGG</sequence>
<proteinExistence type="predicted"/>
<evidence type="ECO:0000313" key="3">
    <source>
        <dbReference type="Proteomes" id="UP000662840"/>
    </source>
</evidence>
<dbReference type="PANTHER" id="PTHR34472:SF1">
    <property type="entry name" value="SULFUR CARRIER PROTEIN THIS"/>
    <property type="match status" value="1"/>
</dbReference>
<dbReference type="NCBIfam" id="TIGR01683">
    <property type="entry name" value="thiS"/>
    <property type="match status" value="1"/>
</dbReference>
<gene>
    <name evidence="1" type="primary">thiS</name>
    <name evidence="1" type="ORF">EAMY692_p20018</name>
    <name evidence="2" type="ORF">JGC47_17425</name>
</gene>
<keyword evidence="1" id="KW-0614">Plasmid</keyword>
<geneLocation type="plasmid" evidence="2 3">
    <name>unnamed1</name>
</geneLocation>
<dbReference type="InterPro" id="IPR010035">
    <property type="entry name" value="Thi_S"/>
</dbReference>
<dbReference type="PANTHER" id="PTHR34472">
    <property type="entry name" value="SULFUR CARRIER PROTEIN THIS"/>
    <property type="match status" value="1"/>
</dbReference>
<dbReference type="SUPFAM" id="SSF54285">
    <property type="entry name" value="MoaD/ThiS"/>
    <property type="match status" value="1"/>
</dbReference>
<dbReference type="Gene3D" id="3.10.20.30">
    <property type="match status" value="1"/>
</dbReference>
<dbReference type="GeneID" id="302755094"/>
<dbReference type="GeneID" id="97162776"/>
<dbReference type="RefSeq" id="WP_009351654.1">
    <property type="nucleotide sequence ID" value="NC_005706.1"/>
</dbReference>
<dbReference type="InterPro" id="IPR003749">
    <property type="entry name" value="ThiS/MoaD-like"/>
</dbReference>
<accession>A0A0P0ZGX8</accession>
<organism evidence="1">
    <name type="scientific">Erwinia amylovora</name>
    <name type="common">Fire blight bacteria</name>
    <dbReference type="NCBI Taxonomy" id="552"/>
    <lineage>
        <taxon>Bacteria</taxon>
        <taxon>Pseudomonadati</taxon>
        <taxon>Pseudomonadota</taxon>
        <taxon>Gammaproteobacteria</taxon>
        <taxon>Enterobacterales</taxon>
        <taxon>Erwiniaceae</taxon>
        <taxon>Erwinia</taxon>
    </lineage>
</organism>
<name>A0A0P0ZGX8_ERWAM</name>
<reference evidence="2 3" key="2">
    <citation type="submission" date="2020-12" db="EMBL/GenBank/DDBJ databases">
        <title>Genome sequence of Erwinia amylovora ATCC15580, a type strain.</title>
        <authorList>
            <person name="Kang I.-J."/>
            <person name="Roh E."/>
        </authorList>
    </citation>
    <scope>NUCLEOTIDE SEQUENCE [LARGE SCALE GENOMIC DNA]</scope>
    <source>
        <strain evidence="2 3">ATCC 15580</strain>
        <plasmid evidence="2 3">unnamed1</plasmid>
    </source>
</reference>
<evidence type="ECO:0000313" key="1">
    <source>
        <dbReference type="EMBL" id="CDM08144.1"/>
    </source>
</evidence>
<dbReference type="EMBL" id="HG813239">
    <property type="protein sequence ID" value="CDM08144.1"/>
    <property type="molecule type" value="Genomic_DNA"/>
</dbReference>
<protein>
    <submittedName>
        <fullName evidence="2">Sulfur carrier protein ThiS</fullName>
    </submittedName>
    <submittedName>
        <fullName evidence="1">Thiamine biosynthesis protein ThiS</fullName>
    </submittedName>
</protein>
<dbReference type="EMBL" id="CP066797">
    <property type="protein sequence ID" value="QSI93519.1"/>
    <property type="molecule type" value="Genomic_DNA"/>
</dbReference>
<reference evidence="1" key="1">
    <citation type="submission" date="2013-11" db="EMBL/GenBank/DDBJ databases">
        <title>The novel cryptic plasmid pEA68 of Erwinia amylovora strain 692 and definition of a novel family of plasmids.</title>
        <authorList>
            <person name="Ismail E."/>
            <person name="Blom J."/>
            <person name="Bultreys A."/>
            <person name="Ivanovic M."/>
            <person name="Obradovic A."/>
            <person name="Van Doorn J."/>
            <person name="Bergsma-Vlami M."/>
            <person name="Maes M."/>
            <person name="Willems A."/>
            <person name="Stockwell V."/>
            <person name="Smits T.H.M."/>
            <person name="Pulawska J."/>
        </authorList>
    </citation>
    <scope>NUCLEOTIDE SEQUENCE [LARGE SCALE GENOMIC DNA]</scope>
    <source>
        <strain evidence="1">692</strain>
        <plasmid evidence="1">pEA29</plasmid>
    </source>
</reference>